<evidence type="ECO:0000256" key="1">
    <source>
        <dbReference type="SAM" id="SignalP"/>
    </source>
</evidence>
<sequence>MANTSASRFFRYLQWSGLALAGNLALSPQAMAFSETAFRQAMQQLTTETPCSVQARAEQAVAAWLHQDMVNSLQQAESEQNCQSMQRAAAGFSSLLQQEPGNPLLMAYSGAATSKLAATDRDRHAQANHLQQGMALLDQALQIAPEFRSERHGQVPVALEIEFVAANTFLALPEAMQRQTQGTQLLQQILNDSSFEESGLPFRGAVWLRAARLAIARHQPEVAKQYLEQAVSKQTPQAGAAQQLLMRYPDSGL</sequence>
<proteinExistence type="predicted"/>
<gene>
    <name evidence="2" type="ORF">HV832_08920</name>
</gene>
<accession>A0A850QK86</accession>
<keyword evidence="3" id="KW-1185">Reference proteome</keyword>
<feature type="chain" id="PRO_5032541265" description="Tetratricopeptide repeat protein" evidence="1">
    <location>
        <begin position="33"/>
        <end position="253"/>
    </location>
</feature>
<organism evidence="2 3">
    <name type="scientific">Undibacterium oligocarboniphilum</name>
    <dbReference type="NCBI Taxonomy" id="666702"/>
    <lineage>
        <taxon>Bacteria</taxon>
        <taxon>Pseudomonadati</taxon>
        <taxon>Pseudomonadota</taxon>
        <taxon>Betaproteobacteria</taxon>
        <taxon>Burkholderiales</taxon>
        <taxon>Oxalobacteraceae</taxon>
        <taxon>Undibacterium</taxon>
    </lineage>
</organism>
<keyword evidence="1" id="KW-0732">Signal</keyword>
<dbReference type="Proteomes" id="UP000588051">
    <property type="component" value="Unassembled WGS sequence"/>
</dbReference>
<reference evidence="2 3" key="1">
    <citation type="submission" date="2020-06" db="EMBL/GenBank/DDBJ databases">
        <authorList>
            <person name="Qiu C."/>
            <person name="Liu Z."/>
        </authorList>
    </citation>
    <scope>NUCLEOTIDE SEQUENCE [LARGE SCALE GENOMIC DNA]</scope>
    <source>
        <strain evidence="2 3">EM 1</strain>
    </source>
</reference>
<evidence type="ECO:0000313" key="3">
    <source>
        <dbReference type="Proteomes" id="UP000588051"/>
    </source>
</evidence>
<comment type="caution">
    <text evidence="2">The sequence shown here is derived from an EMBL/GenBank/DDBJ whole genome shotgun (WGS) entry which is preliminary data.</text>
</comment>
<dbReference type="AlphaFoldDB" id="A0A850QK86"/>
<feature type="signal peptide" evidence="1">
    <location>
        <begin position="1"/>
        <end position="32"/>
    </location>
</feature>
<dbReference type="EMBL" id="JABXYJ010000004">
    <property type="protein sequence ID" value="NVO77955.1"/>
    <property type="molecule type" value="Genomic_DNA"/>
</dbReference>
<name>A0A850QK86_9BURK</name>
<evidence type="ECO:0000313" key="2">
    <source>
        <dbReference type="EMBL" id="NVO77955.1"/>
    </source>
</evidence>
<protein>
    <recommendedName>
        <fullName evidence="4">Tetratricopeptide repeat protein</fullName>
    </recommendedName>
</protein>
<evidence type="ECO:0008006" key="4">
    <source>
        <dbReference type="Google" id="ProtNLM"/>
    </source>
</evidence>
<dbReference type="RefSeq" id="WP_176803324.1">
    <property type="nucleotide sequence ID" value="NZ_JABXYJ010000004.1"/>
</dbReference>